<dbReference type="InterPro" id="IPR016182">
    <property type="entry name" value="Cu_amine_oxidase_N-reg"/>
</dbReference>
<comment type="similarity">
    <text evidence="1">Belongs to the copper/topaquinone oxidase family.</text>
</comment>
<comment type="caution">
    <text evidence="4">The sequence shown here is derived from an EMBL/GenBank/DDBJ whole genome shotgun (WGS) entry which is preliminary data.</text>
</comment>
<proteinExistence type="inferred from homology"/>
<sequence>MASTFTVLFSLLFLLSIPRILSHPLDPLTPLEIRQVTKIIKGTRVGSLANLTFQYVGLDEKSCEFVDVVPAVFTVGWYGEKSMSGRVVKVLFFYKGGSPNVWVRPIVGIAVLVDLDKMVIVKYSDSEAVPIPKAEGTEYRGSKMRPPFAAETKPITRIWAWLECCISSTPYRLPSQCNLHKWVLCQSGLRAGKSFQCIVYLSDMQATELGVTQKV</sequence>
<keyword evidence="1" id="KW-0479">Metal-binding</keyword>
<evidence type="ECO:0000256" key="1">
    <source>
        <dbReference type="RuleBase" id="RU000672"/>
    </source>
</evidence>
<keyword evidence="1" id="KW-0186">Copper</keyword>
<evidence type="ECO:0000256" key="2">
    <source>
        <dbReference type="SAM" id="SignalP"/>
    </source>
</evidence>
<accession>A0AAW0KWQ3</accession>
<keyword evidence="1" id="KW-0560">Oxidoreductase</keyword>
<dbReference type="InterPro" id="IPR015802">
    <property type="entry name" value="Cu_amine_oxidase_N3"/>
</dbReference>
<keyword evidence="5" id="KW-1185">Reference proteome</keyword>
<dbReference type="GO" id="GO:0009308">
    <property type="term" value="P:amine metabolic process"/>
    <property type="evidence" value="ECO:0007669"/>
    <property type="project" value="UniProtKB-UniRule"/>
</dbReference>
<reference evidence="4 5" key="1">
    <citation type="journal article" date="2018" name="Sci. Data">
        <title>The draft genome sequence of cork oak.</title>
        <authorList>
            <person name="Ramos A.M."/>
            <person name="Usie A."/>
            <person name="Barbosa P."/>
            <person name="Barros P.M."/>
            <person name="Capote T."/>
            <person name="Chaves I."/>
            <person name="Simoes F."/>
            <person name="Abreu I."/>
            <person name="Carrasquinho I."/>
            <person name="Faro C."/>
            <person name="Guimaraes J.B."/>
            <person name="Mendonca D."/>
            <person name="Nobrega F."/>
            <person name="Rodrigues L."/>
            <person name="Saibo N.J.M."/>
            <person name="Varela M.C."/>
            <person name="Egas C."/>
            <person name="Matos J."/>
            <person name="Miguel C.M."/>
            <person name="Oliveira M.M."/>
            <person name="Ricardo C.P."/>
            <person name="Goncalves S."/>
        </authorList>
    </citation>
    <scope>NUCLEOTIDE SEQUENCE [LARGE SCALE GENOMIC DNA]</scope>
    <source>
        <strain evidence="5">cv. HL8</strain>
    </source>
</reference>
<feature type="signal peptide" evidence="2">
    <location>
        <begin position="1"/>
        <end position="22"/>
    </location>
</feature>
<name>A0AAW0KWQ3_QUESU</name>
<dbReference type="EC" id="1.4.3.-" evidence="1"/>
<dbReference type="SUPFAM" id="SSF54416">
    <property type="entry name" value="Amine oxidase N-terminal region"/>
    <property type="match status" value="2"/>
</dbReference>
<dbReference type="GO" id="GO:0048038">
    <property type="term" value="F:quinone binding"/>
    <property type="evidence" value="ECO:0007669"/>
    <property type="project" value="InterPro"/>
</dbReference>
<dbReference type="GO" id="GO:0005507">
    <property type="term" value="F:copper ion binding"/>
    <property type="evidence" value="ECO:0007669"/>
    <property type="project" value="InterPro"/>
</dbReference>
<dbReference type="Gene3D" id="3.10.450.40">
    <property type="match status" value="2"/>
</dbReference>
<dbReference type="EMBL" id="PKMF04000221">
    <property type="protein sequence ID" value="KAK7842436.1"/>
    <property type="molecule type" value="Genomic_DNA"/>
</dbReference>
<dbReference type="InterPro" id="IPR000269">
    <property type="entry name" value="Cu_amine_oxidase"/>
</dbReference>
<dbReference type="PANTHER" id="PTHR10638:SF87">
    <property type="entry name" value="AMINE OXIDASE [COPPER-CONTAINING] ALPHA 2, PEROXISOMAL-RELATED"/>
    <property type="match status" value="1"/>
</dbReference>
<dbReference type="Proteomes" id="UP000237347">
    <property type="component" value="Unassembled WGS sequence"/>
</dbReference>
<evidence type="ECO:0000313" key="4">
    <source>
        <dbReference type="EMBL" id="KAK7842436.1"/>
    </source>
</evidence>
<feature type="chain" id="PRO_5043586854" description="Amine oxidase" evidence="2">
    <location>
        <begin position="23"/>
        <end position="215"/>
    </location>
</feature>
<keyword evidence="1" id="KW-0801">TPQ</keyword>
<organism evidence="4 5">
    <name type="scientific">Quercus suber</name>
    <name type="common">Cork oak</name>
    <dbReference type="NCBI Taxonomy" id="58331"/>
    <lineage>
        <taxon>Eukaryota</taxon>
        <taxon>Viridiplantae</taxon>
        <taxon>Streptophyta</taxon>
        <taxon>Embryophyta</taxon>
        <taxon>Tracheophyta</taxon>
        <taxon>Spermatophyta</taxon>
        <taxon>Magnoliopsida</taxon>
        <taxon>eudicotyledons</taxon>
        <taxon>Gunneridae</taxon>
        <taxon>Pentapetalae</taxon>
        <taxon>rosids</taxon>
        <taxon>fabids</taxon>
        <taxon>Fagales</taxon>
        <taxon>Fagaceae</taxon>
        <taxon>Quercus</taxon>
    </lineage>
</organism>
<keyword evidence="2" id="KW-0732">Signal</keyword>
<evidence type="ECO:0000313" key="5">
    <source>
        <dbReference type="Proteomes" id="UP000237347"/>
    </source>
</evidence>
<evidence type="ECO:0000259" key="3">
    <source>
        <dbReference type="Pfam" id="PF02728"/>
    </source>
</evidence>
<protein>
    <recommendedName>
        <fullName evidence="1">Amine oxidase</fullName>
        <ecNumber evidence="1">1.4.3.-</ecNumber>
    </recommendedName>
</protein>
<gene>
    <name evidence="4" type="primary">AMO_7</name>
    <name evidence="4" type="ORF">CFP56_013987</name>
</gene>
<dbReference type="GO" id="GO:0008131">
    <property type="term" value="F:primary methylamine oxidase activity"/>
    <property type="evidence" value="ECO:0007669"/>
    <property type="project" value="InterPro"/>
</dbReference>
<dbReference type="AlphaFoldDB" id="A0AAW0KWQ3"/>
<comment type="PTM">
    <text evidence="1">Topaquinone (TPQ) is generated by copper-dependent autoxidation of a specific tyrosyl residue.</text>
</comment>
<comment type="cofactor">
    <cofactor evidence="1">
        <name>Cu cation</name>
        <dbReference type="ChEBI" id="CHEBI:23378"/>
    </cofactor>
    <text evidence="1">Contains 1 topaquinone per subunit.</text>
</comment>
<dbReference type="PANTHER" id="PTHR10638">
    <property type="entry name" value="COPPER AMINE OXIDASE"/>
    <property type="match status" value="1"/>
</dbReference>
<dbReference type="Pfam" id="PF02728">
    <property type="entry name" value="Cu_amine_oxidN3"/>
    <property type="match status" value="1"/>
</dbReference>
<feature type="domain" description="Copper amine oxidase N3-terminal" evidence="3">
    <location>
        <begin position="64"/>
        <end position="132"/>
    </location>
</feature>